<feature type="domain" description="Cyclin-like" evidence="5">
    <location>
        <begin position="161"/>
        <end position="246"/>
    </location>
</feature>
<keyword evidence="2 4" id="KW-0195">Cyclin</keyword>
<dbReference type="EMBL" id="ACPB03015450">
    <property type="status" value="NOT_ANNOTATED_CDS"/>
    <property type="molecule type" value="Genomic_DNA"/>
</dbReference>
<keyword evidence="3" id="KW-0131">Cell cycle</keyword>
<reference evidence="7" key="1">
    <citation type="submission" date="2015-05" db="UniProtKB">
        <authorList>
            <consortium name="EnsemblMetazoa"/>
        </authorList>
    </citation>
    <scope>IDENTIFICATION</scope>
</reference>
<evidence type="ECO:0000313" key="8">
    <source>
        <dbReference type="Proteomes" id="UP000015103"/>
    </source>
</evidence>
<dbReference type="Pfam" id="PF02984">
    <property type="entry name" value="Cyclin_C"/>
    <property type="match status" value="1"/>
</dbReference>
<dbReference type="EnsemblMetazoa" id="RPRC002755-RA">
    <property type="protein sequence ID" value="RPRC002755-PA"/>
    <property type="gene ID" value="RPRC002755"/>
</dbReference>
<dbReference type="Proteomes" id="UP000015103">
    <property type="component" value="Unassembled WGS sequence"/>
</dbReference>
<dbReference type="GO" id="GO:0051301">
    <property type="term" value="P:cell division"/>
    <property type="evidence" value="ECO:0007669"/>
    <property type="project" value="UniProtKB-KW"/>
</dbReference>
<feature type="domain" description="Cyclin C-terminal" evidence="6">
    <location>
        <begin position="157"/>
        <end position="293"/>
    </location>
</feature>
<dbReference type="PROSITE" id="PS00292">
    <property type="entry name" value="CYCLINS"/>
    <property type="match status" value="1"/>
</dbReference>
<dbReference type="SMART" id="SM01332">
    <property type="entry name" value="Cyclin_C"/>
    <property type="match status" value="1"/>
</dbReference>
<dbReference type="AlphaFoldDB" id="T1HFD3"/>
<dbReference type="PANTHER" id="PTHR10177">
    <property type="entry name" value="CYCLINS"/>
    <property type="match status" value="1"/>
</dbReference>
<evidence type="ECO:0000259" key="6">
    <source>
        <dbReference type="SMART" id="SM01332"/>
    </source>
</evidence>
<evidence type="ECO:0000256" key="3">
    <source>
        <dbReference type="ARBA" id="ARBA00023306"/>
    </source>
</evidence>
<dbReference type="EMBL" id="ACPB03015451">
    <property type="status" value="NOT_ANNOTATED_CDS"/>
    <property type="molecule type" value="Genomic_DNA"/>
</dbReference>
<dbReference type="OMA" id="AMVCKHT"/>
<dbReference type="SMART" id="SM00385">
    <property type="entry name" value="CYCLIN"/>
    <property type="match status" value="2"/>
</dbReference>
<dbReference type="InterPro" id="IPR039361">
    <property type="entry name" value="Cyclin"/>
</dbReference>
<dbReference type="InterPro" id="IPR036915">
    <property type="entry name" value="Cyclin-like_sf"/>
</dbReference>
<sequence>METLLCTEIMSSGVKCATVDPVIHNSKRVISNLLAQQVNSLPECDYFNTIQTEIKPFMRKVVTNWMLEVCEDQHCEMPVFPLAVNLLDRFLCSCKIKRSQLQLSGAACLLIASKTRQYFTLPVGLLCFYTDNSVTPDDLKQWELLIMTKLRWRIYGVTGADFIDHLLISCWPDSDNQIRNHAHTLLSLACTEPELMQTKSSTLASASLIAAARGLKIKMNVFDKLCDIIETCSEEEIELTVQKIEHAFLEACKAMTSVVQIEDRYIQSTTTQQSSTGYDTGDDQLTVSEIVSSAKSEPGHIVLGFYTEQSEVSLAAQLNDLLPIFIR</sequence>
<dbReference type="Gene3D" id="1.10.472.10">
    <property type="entry name" value="Cyclin-like"/>
    <property type="match status" value="2"/>
</dbReference>
<dbReference type="InterPro" id="IPR004367">
    <property type="entry name" value="Cyclin_C-dom"/>
</dbReference>
<name>T1HFD3_RHOPR</name>
<dbReference type="VEuPathDB" id="VectorBase:RPRC002755"/>
<dbReference type="InParanoid" id="T1HFD3"/>
<evidence type="ECO:0000259" key="5">
    <source>
        <dbReference type="SMART" id="SM00385"/>
    </source>
</evidence>
<keyword evidence="1" id="KW-0132">Cell division</keyword>
<protein>
    <submittedName>
        <fullName evidence="7">Cyclin N-terminal domain-containing protein</fullName>
    </submittedName>
</protein>
<evidence type="ECO:0000256" key="2">
    <source>
        <dbReference type="ARBA" id="ARBA00023127"/>
    </source>
</evidence>
<keyword evidence="8" id="KW-1185">Reference proteome</keyword>
<dbReference type="STRING" id="13249.T1HFD3"/>
<proteinExistence type="inferred from homology"/>
<dbReference type="InterPro" id="IPR006671">
    <property type="entry name" value="Cyclin_N"/>
</dbReference>
<dbReference type="eggNOG" id="KOG0656">
    <property type="taxonomic scope" value="Eukaryota"/>
</dbReference>
<dbReference type="InterPro" id="IPR013763">
    <property type="entry name" value="Cyclin-like_dom"/>
</dbReference>
<evidence type="ECO:0000256" key="4">
    <source>
        <dbReference type="RuleBase" id="RU000383"/>
    </source>
</evidence>
<dbReference type="InterPro" id="IPR048258">
    <property type="entry name" value="Cyclins_cyclin-box"/>
</dbReference>
<organism evidence="7 8">
    <name type="scientific">Rhodnius prolixus</name>
    <name type="common">Triatomid bug</name>
    <dbReference type="NCBI Taxonomy" id="13249"/>
    <lineage>
        <taxon>Eukaryota</taxon>
        <taxon>Metazoa</taxon>
        <taxon>Ecdysozoa</taxon>
        <taxon>Arthropoda</taxon>
        <taxon>Hexapoda</taxon>
        <taxon>Insecta</taxon>
        <taxon>Pterygota</taxon>
        <taxon>Neoptera</taxon>
        <taxon>Paraneoptera</taxon>
        <taxon>Hemiptera</taxon>
        <taxon>Heteroptera</taxon>
        <taxon>Panheteroptera</taxon>
        <taxon>Cimicomorpha</taxon>
        <taxon>Reduviidae</taxon>
        <taxon>Triatominae</taxon>
        <taxon>Rhodnius</taxon>
    </lineage>
</organism>
<dbReference type="Pfam" id="PF00134">
    <property type="entry name" value="Cyclin_N"/>
    <property type="match status" value="1"/>
</dbReference>
<dbReference type="FunFam" id="1.10.472.10:FF:000003">
    <property type="entry name" value="G1/S-specific cyclin-D2"/>
    <property type="match status" value="1"/>
</dbReference>
<evidence type="ECO:0000313" key="7">
    <source>
        <dbReference type="EnsemblMetazoa" id="RPRC002755-PA"/>
    </source>
</evidence>
<feature type="domain" description="Cyclin-like" evidence="5">
    <location>
        <begin position="64"/>
        <end position="148"/>
    </location>
</feature>
<dbReference type="GO" id="GO:0000278">
    <property type="term" value="P:mitotic cell cycle"/>
    <property type="evidence" value="ECO:0007669"/>
    <property type="project" value="UniProtKB-ARBA"/>
</dbReference>
<dbReference type="HOGENOM" id="CLU_052190_0_0_1"/>
<evidence type="ECO:0000256" key="1">
    <source>
        <dbReference type="ARBA" id="ARBA00022618"/>
    </source>
</evidence>
<dbReference type="EMBL" id="ACPB03015449">
    <property type="status" value="NOT_ANNOTATED_CDS"/>
    <property type="molecule type" value="Genomic_DNA"/>
</dbReference>
<dbReference type="SUPFAM" id="SSF47954">
    <property type="entry name" value="Cyclin-like"/>
    <property type="match status" value="1"/>
</dbReference>
<accession>T1HFD3</accession>
<comment type="similarity">
    <text evidence="4">Belongs to the cyclin family.</text>
</comment>